<dbReference type="Gene3D" id="3.10.640.10">
    <property type="entry name" value="Restriction endonuclease-like alpha-beta roll domain"/>
    <property type="match status" value="1"/>
</dbReference>
<dbReference type="SUPFAM" id="SSF52980">
    <property type="entry name" value="Restriction endonuclease-like"/>
    <property type="match status" value="1"/>
</dbReference>
<dbReference type="InterPro" id="IPR011335">
    <property type="entry name" value="Restrct_endonuc-II-like"/>
</dbReference>
<dbReference type="PIRSF" id="PIRSF011484">
    <property type="entry name" value="YaeQ"/>
    <property type="match status" value="1"/>
</dbReference>
<name>A0ABU8TQV6_9HYPH</name>
<keyword evidence="2" id="KW-1185">Reference proteome</keyword>
<protein>
    <submittedName>
        <fullName evidence="1">YaeQ family protein</fullName>
    </submittedName>
</protein>
<dbReference type="EMBL" id="JBAKIA010000021">
    <property type="protein sequence ID" value="MEJ8476557.1"/>
    <property type="molecule type" value="Genomic_DNA"/>
</dbReference>
<dbReference type="InterPro" id="IPR009822">
    <property type="entry name" value="YaeQ"/>
</dbReference>
<dbReference type="Pfam" id="PF07152">
    <property type="entry name" value="YaeQ"/>
    <property type="match status" value="1"/>
</dbReference>
<dbReference type="PANTHER" id="PTHR38784">
    <property type="entry name" value="SUCROSE PHOSPHORYLASE"/>
    <property type="match status" value="1"/>
</dbReference>
<proteinExistence type="predicted"/>
<dbReference type="Proteomes" id="UP001385499">
    <property type="component" value="Unassembled WGS sequence"/>
</dbReference>
<evidence type="ECO:0000313" key="1">
    <source>
        <dbReference type="EMBL" id="MEJ8476557.1"/>
    </source>
</evidence>
<dbReference type="InterPro" id="IPR038590">
    <property type="entry name" value="YaeQ_sf"/>
</dbReference>
<dbReference type="RefSeq" id="WP_340277170.1">
    <property type="nucleotide sequence ID" value="NZ_JBAKIA010000021.1"/>
</dbReference>
<dbReference type="SMART" id="SM01322">
    <property type="entry name" value="YaeQ"/>
    <property type="match status" value="1"/>
</dbReference>
<sequence length="220" mass="24744">MSHNLTRLVRFPLFVAFLSAFTLSSDAVSILIFESLGPLMAKNATIYKVELSVSDMDRHYYDTHKLTVAKHPSETDERLMVRIVAFALNAHEHLEMTKGLSTDDEPDIWQKSLSGELDVWVALGLPSEKVMRQSCGKADKVIVYPYGGRTAEMWWDKIKNSTSRFDNLQVINFSEKDTGELAKLASRAMKLQINIQDGDVMVSVGDSIVYVTPLKWKTAA</sequence>
<accession>A0ABU8TQV6</accession>
<comment type="caution">
    <text evidence="1">The sequence shown here is derived from an EMBL/GenBank/DDBJ whole genome shotgun (WGS) entry which is preliminary data.</text>
</comment>
<gene>
    <name evidence="1" type="ORF">V6575_20915</name>
</gene>
<evidence type="ECO:0000313" key="2">
    <source>
        <dbReference type="Proteomes" id="UP001385499"/>
    </source>
</evidence>
<organism evidence="1 2">
    <name type="scientific">Roseibium algae</name>
    <dbReference type="NCBI Taxonomy" id="3123038"/>
    <lineage>
        <taxon>Bacteria</taxon>
        <taxon>Pseudomonadati</taxon>
        <taxon>Pseudomonadota</taxon>
        <taxon>Alphaproteobacteria</taxon>
        <taxon>Hyphomicrobiales</taxon>
        <taxon>Stappiaceae</taxon>
        <taxon>Roseibium</taxon>
    </lineage>
</organism>
<reference evidence="1 2" key="1">
    <citation type="submission" date="2024-02" db="EMBL/GenBank/DDBJ databases">
        <title>Roseibium algae sp. nov., isolated from marine alga (Grateloupia sp.), showing potential in myo-inositol conversion.</title>
        <authorList>
            <person name="Wang Y."/>
        </authorList>
    </citation>
    <scope>NUCLEOTIDE SEQUENCE [LARGE SCALE GENOMIC DNA]</scope>
    <source>
        <strain evidence="1 2">H3510</strain>
    </source>
</reference>
<dbReference type="PANTHER" id="PTHR38784:SF1">
    <property type="entry name" value="SUCROSE PHOSPHORYLASE"/>
    <property type="match status" value="1"/>
</dbReference>
<dbReference type="CDD" id="cd22368">
    <property type="entry name" value="YaeQ-like"/>
    <property type="match status" value="1"/>
</dbReference>